<dbReference type="SUPFAM" id="SSF46689">
    <property type="entry name" value="Homeodomain-like"/>
    <property type="match status" value="2"/>
</dbReference>
<feature type="domain" description="HTH myb-type" evidence="7">
    <location>
        <begin position="49"/>
        <end position="97"/>
    </location>
</feature>
<dbReference type="InterPro" id="IPR051575">
    <property type="entry name" value="Myb-like_DNA-bd"/>
</dbReference>
<dbReference type="EMBL" id="GL376564">
    <property type="status" value="NOT_ANNOTATED_CDS"/>
    <property type="molecule type" value="Genomic_DNA"/>
</dbReference>
<sequence>MGDKRDHGLLDDDVDDLLGSFHTKPSQAQRIKVADDAKDETNDKGAGKRWTPEQDEALRNAVDEFGQRNWKSIASRVPGRNHAQCLQRWNKVLKPGLVKGHWSYEEDSILERMVLQGCHSWGEVAAHIPGRTAKQCRERWRNHLDPSINKGPFTPEEDVTIQQGYETYGNRWTQIAELLPGRTEDAVKLRWKTLNPNVKTNDRPGRPKIVQGLNSTKPRATAPPNPNEIAAAIMAPIPDPHAAYHDSYAAASSYDYDHANASMYVNANPGMGSMAPSPMQQQQPYASAADIIPPAPHSMSHLRSDFPEPIVEPQESKEEVDSKDAAILKELLRSFNNSLMSFEGSRGLTSISDMSPEDLLASGELDEMLRQVSLANRPPGTASMKSSFKLSGRHSSSSSSRFGSMNKMDSFSRAVHTMGQEEKKNMFQGLIDQLRASGGEIDENNLTNLPMDSGMFTSFSSNSAKNLLHLPDYEDNELDNDIARSTTIGLSPAVVDATSEIDDLFDPSVMRPIRKGVQY</sequence>
<protein>
    <recommendedName>
        <fullName evidence="10">Myb-like DNA-binding protein</fullName>
    </recommendedName>
</protein>
<evidence type="ECO:0000256" key="1">
    <source>
        <dbReference type="ARBA" id="ARBA00023015"/>
    </source>
</evidence>
<evidence type="ECO:0000259" key="6">
    <source>
        <dbReference type="PROSITE" id="PS50090"/>
    </source>
</evidence>
<feature type="domain" description="HTH myb-type" evidence="7">
    <location>
        <begin position="98"/>
        <end position="144"/>
    </location>
</feature>
<dbReference type="GO" id="GO:0019185">
    <property type="term" value="C:snRNA-activating protein complex"/>
    <property type="evidence" value="ECO:0007669"/>
    <property type="project" value="TreeGrafter"/>
</dbReference>
<proteinExistence type="predicted"/>
<dbReference type="Pfam" id="PF00249">
    <property type="entry name" value="Myb_DNA-binding"/>
    <property type="match status" value="1"/>
</dbReference>
<evidence type="ECO:0000256" key="4">
    <source>
        <dbReference type="ARBA" id="ARBA00023242"/>
    </source>
</evidence>
<dbReference type="GO" id="GO:0001006">
    <property type="term" value="F:RNA polymerase III type 3 promoter sequence-specific DNA binding"/>
    <property type="evidence" value="ECO:0007669"/>
    <property type="project" value="TreeGrafter"/>
</dbReference>
<dbReference type="SMART" id="SM00717">
    <property type="entry name" value="SANT"/>
    <property type="match status" value="3"/>
</dbReference>
<dbReference type="EnsemblProtists" id="PYU1_T004826">
    <property type="protein sequence ID" value="PYU1_T004826"/>
    <property type="gene ID" value="PYU1_G004815"/>
</dbReference>
<dbReference type="PANTHER" id="PTHR46621:SF1">
    <property type="entry name" value="SNRNA-ACTIVATING PROTEIN COMPLEX SUBUNIT 4"/>
    <property type="match status" value="1"/>
</dbReference>
<dbReference type="CDD" id="cd00167">
    <property type="entry name" value="SANT"/>
    <property type="match status" value="3"/>
</dbReference>
<feature type="domain" description="Myb-like" evidence="6">
    <location>
        <begin position="49"/>
        <end position="93"/>
    </location>
</feature>
<keyword evidence="2" id="KW-0238">DNA-binding</keyword>
<reference evidence="9" key="2">
    <citation type="submission" date="2010-04" db="EMBL/GenBank/DDBJ databases">
        <authorList>
            <person name="Buell R."/>
            <person name="Hamilton J."/>
            <person name="Hostetler J."/>
        </authorList>
    </citation>
    <scope>NUCLEOTIDE SEQUENCE [LARGE SCALE GENOMIC DNA]</scope>
    <source>
        <strain evidence="9">DAOM:BR144</strain>
    </source>
</reference>
<feature type="compositionally biased region" description="Low complexity" evidence="5">
    <location>
        <begin position="385"/>
        <end position="404"/>
    </location>
</feature>
<evidence type="ECO:0000313" key="8">
    <source>
        <dbReference type="EnsemblProtists" id="PYU1_T004826"/>
    </source>
</evidence>
<evidence type="ECO:0000256" key="5">
    <source>
        <dbReference type="SAM" id="MobiDB-lite"/>
    </source>
</evidence>
<evidence type="ECO:0000256" key="3">
    <source>
        <dbReference type="ARBA" id="ARBA00023163"/>
    </source>
</evidence>
<dbReference type="FunFam" id="1.10.10.60:FF:000016">
    <property type="entry name" value="Transcriptional activator Myb isoform A"/>
    <property type="match status" value="1"/>
</dbReference>
<keyword evidence="9" id="KW-1185">Reference proteome</keyword>
<accession>K3WIN4</accession>
<feature type="compositionally biased region" description="Basic and acidic residues" evidence="5">
    <location>
        <begin position="32"/>
        <end position="52"/>
    </location>
</feature>
<feature type="region of interest" description="Disordered" evidence="5">
    <location>
        <begin position="375"/>
        <end position="405"/>
    </location>
</feature>
<feature type="region of interest" description="Disordered" evidence="5">
    <location>
        <begin position="1"/>
        <end position="52"/>
    </location>
</feature>
<evidence type="ECO:0008006" key="10">
    <source>
        <dbReference type="Google" id="ProtNLM"/>
    </source>
</evidence>
<dbReference type="AlphaFoldDB" id="K3WIN4"/>
<dbReference type="Pfam" id="PF13921">
    <property type="entry name" value="Myb_DNA-bind_6"/>
    <property type="match status" value="1"/>
</dbReference>
<organism evidence="8 9">
    <name type="scientific">Globisporangium ultimum (strain ATCC 200006 / CBS 805.95 / DAOM BR144)</name>
    <name type="common">Pythium ultimum</name>
    <dbReference type="NCBI Taxonomy" id="431595"/>
    <lineage>
        <taxon>Eukaryota</taxon>
        <taxon>Sar</taxon>
        <taxon>Stramenopiles</taxon>
        <taxon>Oomycota</taxon>
        <taxon>Peronosporomycetes</taxon>
        <taxon>Pythiales</taxon>
        <taxon>Pythiaceae</taxon>
        <taxon>Globisporangium</taxon>
    </lineage>
</organism>
<reference evidence="8" key="3">
    <citation type="submission" date="2015-02" db="UniProtKB">
        <authorList>
            <consortium name="EnsemblProtists"/>
        </authorList>
    </citation>
    <scope>IDENTIFICATION</scope>
    <source>
        <strain evidence="8">DAOM BR144</strain>
    </source>
</reference>
<evidence type="ECO:0000313" key="9">
    <source>
        <dbReference type="Proteomes" id="UP000019132"/>
    </source>
</evidence>
<keyword evidence="1" id="KW-0805">Transcription regulation</keyword>
<feature type="region of interest" description="Disordered" evidence="5">
    <location>
        <begin position="196"/>
        <end position="222"/>
    </location>
</feature>
<feature type="domain" description="HTH myb-type" evidence="7">
    <location>
        <begin position="145"/>
        <end position="199"/>
    </location>
</feature>
<dbReference type="InterPro" id="IPR009057">
    <property type="entry name" value="Homeodomain-like_sf"/>
</dbReference>
<dbReference type="eggNOG" id="KOG0048">
    <property type="taxonomic scope" value="Eukaryota"/>
</dbReference>
<dbReference type="GO" id="GO:0042795">
    <property type="term" value="P:snRNA transcription by RNA polymerase II"/>
    <property type="evidence" value="ECO:0007669"/>
    <property type="project" value="TreeGrafter"/>
</dbReference>
<dbReference type="PROSITE" id="PS50090">
    <property type="entry name" value="MYB_LIKE"/>
    <property type="match status" value="3"/>
</dbReference>
<reference evidence="9" key="1">
    <citation type="journal article" date="2010" name="Genome Biol.">
        <title>Genome sequence of the necrotrophic plant pathogen Pythium ultimum reveals original pathogenicity mechanisms and effector repertoire.</title>
        <authorList>
            <person name="Levesque C.A."/>
            <person name="Brouwer H."/>
            <person name="Cano L."/>
            <person name="Hamilton J.P."/>
            <person name="Holt C."/>
            <person name="Huitema E."/>
            <person name="Raffaele S."/>
            <person name="Robideau G.P."/>
            <person name="Thines M."/>
            <person name="Win J."/>
            <person name="Zerillo M.M."/>
            <person name="Beakes G.W."/>
            <person name="Boore J.L."/>
            <person name="Busam D."/>
            <person name="Dumas B."/>
            <person name="Ferriera S."/>
            <person name="Fuerstenberg S.I."/>
            <person name="Gachon C.M."/>
            <person name="Gaulin E."/>
            <person name="Govers F."/>
            <person name="Grenville-Briggs L."/>
            <person name="Horner N."/>
            <person name="Hostetler J."/>
            <person name="Jiang R.H."/>
            <person name="Johnson J."/>
            <person name="Krajaejun T."/>
            <person name="Lin H."/>
            <person name="Meijer H.J."/>
            <person name="Moore B."/>
            <person name="Morris P."/>
            <person name="Phuntmart V."/>
            <person name="Puiu D."/>
            <person name="Shetty J."/>
            <person name="Stajich J.E."/>
            <person name="Tripathy S."/>
            <person name="Wawra S."/>
            <person name="van West P."/>
            <person name="Whitty B.R."/>
            <person name="Coutinho P.M."/>
            <person name="Henrissat B."/>
            <person name="Martin F."/>
            <person name="Thomas P.D."/>
            <person name="Tyler B.M."/>
            <person name="De Vries R.P."/>
            <person name="Kamoun S."/>
            <person name="Yandell M."/>
            <person name="Tisserat N."/>
            <person name="Buell C.R."/>
        </authorList>
    </citation>
    <scope>NUCLEOTIDE SEQUENCE</scope>
    <source>
        <strain evidence="9">DAOM:BR144</strain>
    </source>
</reference>
<dbReference type="HOGENOM" id="CLU_030077_0_0_1"/>
<evidence type="ECO:0000259" key="7">
    <source>
        <dbReference type="PROSITE" id="PS51294"/>
    </source>
</evidence>
<dbReference type="PANTHER" id="PTHR46621">
    <property type="entry name" value="SNRNA-ACTIVATING PROTEIN COMPLEX SUBUNIT 4"/>
    <property type="match status" value="1"/>
</dbReference>
<dbReference type="STRING" id="431595.K3WIN4"/>
<dbReference type="InParanoid" id="K3WIN4"/>
<keyword evidence="4" id="KW-0539">Nucleus</keyword>
<feature type="domain" description="Myb-like" evidence="6">
    <location>
        <begin position="145"/>
        <end position="195"/>
    </location>
</feature>
<dbReference type="VEuPathDB" id="FungiDB:PYU1_G004815"/>
<feature type="compositionally biased region" description="Basic and acidic residues" evidence="5">
    <location>
        <begin position="1"/>
        <end position="10"/>
    </location>
</feature>
<name>K3WIN4_GLOUD</name>
<dbReference type="GO" id="GO:0042796">
    <property type="term" value="P:snRNA transcription by RNA polymerase III"/>
    <property type="evidence" value="ECO:0007669"/>
    <property type="project" value="TreeGrafter"/>
</dbReference>
<dbReference type="GO" id="GO:0000978">
    <property type="term" value="F:RNA polymerase II cis-regulatory region sequence-specific DNA binding"/>
    <property type="evidence" value="ECO:0007669"/>
    <property type="project" value="TreeGrafter"/>
</dbReference>
<dbReference type="Gene3D" id="1.10.10.60">
    <property type="entry name" value="Homeodomain-like"/>
    <property type="match status" value="3"/>
</dbReference>
<dbReference type="InterPro" id="IPR017930">
    <property type="entry name" value="Myb_dom"/>
</dbReference>
<evidence type="ECO:0000256" key="2">
    <source>
        <dbReference type="ARBA" id="ARBA00023125"/>
    </source>
</evidence>
<dbReference type="PROSITE" id="PS51294">
    <property type="entry name" value="HTH_MYB"/>
    <property type="match status" value="3"/>
</dbReference>
<dbReference type="InterPro" id="IPR001005">
    <property type="entry name" value="SANT/Myb"/>
</dbReference>
<dbReference type="Proteomes" id="UP000019132">
    <property type="component" value="Unassembled WGS sequence"/>
</dbReference>
<keyword evidence="3" id="KW-0804">Transcription</keyword>
<feature type="domain" description="Myb-like" evidence="6">
    <location>
        <begin position="94"/>
        <end position="144"/>
    </location>
</feature>